<name>A0A4V3HVT3_COLTR</name>
<keyword evidence="3" id="KW-1185">Reference proteome</keyword>
<protein>
    <submittedName>
        <fullName evidence="2">Uncharacterized protein</fullName>
    </submittedName>
</protein>
<comment type="caution">
    <text evidence="2">The sequence shown here is derived from an EMBL/GenBank/DDBJ whole genome shotgun (WGS) entry which is preliminary data.</text>
</comment>
<feature type="compositionally biased region" description="Acidic residues" evidence="1">
    <location>
        <begin position="269"/>
        <end position="311"/>
    </location>
</feature>
<evidence type="ECO:0000313" key="3">
    <source>
        <dbReference type="Proteomes" id="UP000295703"/>
    </source>
</evidence>
<organism evidence="2 3">
    <name type="scientific">Colletotrichum trifolii</name>
    <dbReference type="NCBI Taxonomy" id="5466"/>
    <lineage>
        <taxon>Eukaryota</taxon>
        <taxon>Fungi</taxon>
        <taxon>Dikarya</taxon>
        <taxon>Ascomycota</taxon>
        <taxon>Pezizomycotina</taxon>
        <taxon>Sordariomycetes</taxon>
        <taxon>Hypocreomycetidae</taxon>
        <taxon>Glomerellales</taxon>
        <taxon>Glomerellaceae</taxon>
        <taxon>Colletotrichum</taxon>
        <taxon>Colletotrichum orbiculare species complex</taxon>
    </lineage>
</organism>
<feature type="compositionally biased region" description="Basic residues" evidence="1">
    <location>
        <begin position="1"/>
        <end position="10"/>
    </location>
</feature>
<sequence>MPPAAARRRNPPGGGGGGGRKNARAPKRGRDDHGTSDEEEPAKKKPMAYKVTPLVMPGDVAEPRPAPVPNPTRPSAAPNYYDPLRFPSEGVPLTDEQRRIRELIDEDEAVHGRRQYDPDAQLTPGVDFSLTPEGGMTADAQRRLTELIDEMSSDERQQELYRQSAEYQGLGLGANYYSEHRHDFAAQPHLATQQQLAAQQRHVAYHDDDLAPEMDFWNYISGELGIDPDPVEQRNMEAPRSVQHDSFIGPSDYQWHNFNSQNLWTLDGLTEDSVDEEADAEGEDDVDEEADAEGEDDVDEDDIDAEGEDED</sequence>
<accession>A0A4V3HVT3</accession>
<dbReference type="Proteomes" id="UP000295703">
    <property type="component" value="Unassembled WGS sequence"/>
</dbReference>
<evidence type="ECO:0000256" key="1">
    <source>
        <dbReference type="SAM" id="MobiDB-lite"/>
    </source>
</evidence>
<feature type="compositionally biased region" description="Basic and acidic residues" evidence="1">
    <location>
        <begin position="95"/>
        <end position="117"/>
    </location>
</feature>
<gene>
    <name evidence="2" type="ORF">CTRI78_v007257</name>
</gene>
<dbReference type="AlphaFoldDB" id="A0A4V3HVT3"/>
<feature type="region of interest" description="Disordered" evidence="1">
    <location>
        <begin position="267"/>
        <end position="311"/>
    </location>
</feature>
<feature type="region of interest" description="Disordered" evidence="1">
    <location>
        <begin position="1"/>
        <end position="135"/>
    </location>
</feature>
<reference evidence="2 3" key="1">
    <citation type="submission" date="2018-12" db="EMBL/GenBank/DDBJ databases">
        <title>Genome sequence and assembly of Colletotrichum trifolii.</title>
        <authorList>
            <person name="Gan P."/>
            <person name="Shirasu K."/>
        </authorList>
    </citation>
    <scope>NUCLEOTIDE SEQUENCE [LARGE SCALE GENOMIC DNA]</scope>
    <source>
        <strain evidence="2 3">543-2</strain>
    </source>
</reference>
<dbReference type="EMBL" id="RYZW01000075">
    <property type="protein sequence ID" value="TDZ53033.1"/>
    <property type="molecule type" value="Genomic_DNA"/>
</dbReference>
<evidence type="ECO:0000313" key="2">
    <source>
        <dbReference type="EMBL" id="TDZ53033.1"/>
    </source>
</evidence>
<proteinExistence type="predicted"/>